<evidence type="ECO:0000313" key="2">
    <source>
        <dbReference type="Proteomes" id="UP001217089"/>
    </source>
</evidence>
<comment type="caution">
    <text evidence="1">The sequence shown here is derived from an EMBL/GenBank/DDBJ whole genome shotgun (WGS) entry which is preliminary data.</text>
</comment>
<sequence length="62" mass="6701">MATAVLHNISIENGEIDCTREDVDYSSDSDSADPRYALLCSYQSAVEEVPSSSCAQEIQNTA</sequence>
<keyword evidence="2" id="KW-1185">Reference proteome</keyword>
<organism evidence="1 2">
    <name type="scientific">Tegillarca granosa</name>
    <name type="common">Malaysian cockle</name>
    <name type="synonym">Anadara granosa</name>
    <dbReference type="NCBI Taxonomy" id="220873"/>
    <lineage>
        <taxon>Eukaryota</taxon>
        <taxon>Metazoa</taxon>
        <taxon>Spiralia</taxon>
        <taxon>Lophotrochozoa</taxon>
        <taxon>Mollusca</taxon>
        <taxon>Bivalvia</taxon>
        <taxon>Autobranchia</taxon>
        <taxon>Pteriomorphia</taxon>
        <taxon>Arcoida</taxon>
        <taxon>Arcoidea</taxon>
        <taxon>Arcidae</taxon>
        <taxon>Tegillarca</taxon>
    </lineage>
</organism>
<dbReference type="Proteomes" id="UP001217089">
    <property type="component" value="Unassembled WGS sequence"/>
</dbReference>
<accession>A0ABQ9FM63</accession>
<gene>
    <name evidence="1" type="ORF">KUTeg_003455</name>
</gene>
<evidence type="ECO:0000313" key="1">
    <source>
        <dbReference type="EMBL" id="KAJ8318364.1"/>
    </source>
</evidence>
<protein>
    <submittedName>
        <fullName evidence="1">Uncharacterized protein</fullName>
    </submittedName>
</protein>
<reference evidence="1 2" key="1">
    <citation type="submission" date="2022-12" db="EMBL/GenBank/DDBJ databases">
        <title>Chromosome-level genome of Tegillarca granosa.</title>
        <authorList>
            <person name="Kim J."/>
        </authorList>
    </citation>
    <scope>NUCLEOTIDE SEQUENCE [LARGE SCALE GENOMIC DNA]</scope>
    <source>
        <strain evidence="1">Teg-2019</strain>
        <tissue evidence="1">Adductor muscle</tissue>
    </source>
</reference>
<name>A0ABQ9FM63_TEGGR</name>
<proteinExistence type="predicted"/>
<dbReference type="EMBL" id="JARBDR010000214">
    <property type="protein sequence ID" value="KAJ8318364.1"/>
    <property type="molecule type" value="Genomic_DNA"/>
</dbReference>